<comment type="caution">
    <text evidence="9">The sequence shown here is derived from an EMBL/GenBank/DDBJ whole genome shotgun (WGS) entry which is preliminary data.</text>
</comment>
<dbReference type="CDD" id="cd06261">
    <property type="entry name" value="TM_PBP2"/>
    <property type="match status" value="1"/>
</dbReference>
<name>A0A506U3J4_9HYPH</name>
<accession>A0A506U3J4</accession>
<feature type="transmembrane region" description="Helical" evidence="7">
    <location>
        <begin position="166"/>
        <end position="185"/>
    </location>
</feature>
<dbReference type="PROSITE" id="PS50928">
    <property type="entry name" value="ABC_TM1"/>
    <property type="match status" value="1"/>
</dbReference>
<dbReference type="PANTHER" id="PTHR30151:SF0">
    <property type="entry name" value="ABC TRANSPORTER PERMEASE PROTEIN MJ0413-RELATED"/>
    <property type="match status" value="1"/>
</dbReference>
<comment type="subcellular location">
    <subcellularLocation>
        <location evidence="1 7">Cell membrane</location>
        <topology evidence="1 7">Multi-pass membrane protein</topology>
    </subcellularLocation>
</comment>
<dbReference type="RefSeq" id="WP_141150101.1">
    <property type="nucleotide sequence ID" value="NZ_VHLG01000011.1"/>
</dbReference>
<dbReference type="OrthoDB" id="7300175at2"/>
<evidence type="ECO:0000256" key="6">
    <source>
        <dbReference type="ARBA" id="ARBA00023136"/>
    </source>
</evidence>
<dbReference type="PANTHER" id="PTHR30151">
    <property type="entry name" value="ALKANE SULFONATE ABC TRANSPORTER-RELATED, MEMBRANE SUBUNIT"/>
    <property type="match status" value="1"/>
</dbReference>
<sequence length="298" mass="32364">MTKENDSSKRNVPTARNDGLLKGLRHEIADLGDGIVEAVKWVGRRPLHVWLRAGVLIAAWFIWSLSAAHLPRGFFTTPSETARALADMLQDFRQLYLRATVNTLYVYWTGLLISALIGIPLGLFLAAVPLMGRTFTPYVNALAATPLIALMPMVILIFGLGDGSKILIVTLGAIMPVIINSYAGLRNADPKLDEMARAYGFSRISLWRHVRLPAAFPVIMAGLRLGATTGLVTAVVADIYMAMTGLGALLISYGNSFLMGNYLIVMLTLAAIGVGTTAVLSAIERLLTPKPVRRRLYS</sequence>
<dbReference type="GO" id="GO:0055085">
    <property type="term" value="P:transmembrane transport"/>
    <property type="evidence" value="ECO:0007669"/>
    <property type="project" value="InterPro"/>
</dbReference>
<keyword evidence="4 7" id="KW-0812">Transmembrane</keyword>
<keyword evidence="5 7" id="KW-1133">Transmembrane helix</keyword>
<organism evidence="9 10">
    <name type="scientific">Martelella alba</name>
    <dbReference type="NCBI Taxonomy" id="2590451"/>
    <lineage>
        <taxon>Bacteria</taxon>
        <taxon>Pseudomonadati</taxon>
        <taxon>Pseudomonadota</taxon>
        <taxon>Alphaproteobacteria</taxon>
        <taxon>Hyphomicrobiales</taxon>
        <taxon>Aurantimonadaceae</taxon>
        <taxon>Martelella</taxon>
    </lineage>
</organism>
<feature type="transmembrane region" description="Helical" evidence="7">
    <location>
        <begin position="138"/>
        <end position="160"/>
    </location>
</feature>
<keyword evidence="2 7" id="KW-0813">Transport</keyword>
<dbReference type="GO" id="GO:0005886">
    <property type="term" value="C:plasma membrane"/>
    <property type="evidence" value="ECO:0007669"/>
    <property type="project" value="UniProtKB-SubCell"/>
</dbReference>
<feature type="transmembrane region" description="Helical" evidence="7">
    <location>
        <begin position="263"/>
        <end position="283"/>
    </location>
</feature>
<keyword evidence="3" id="KW-1003">Cell membrane</keyword>
<feature type="domain" description="ABC transmembrane type-1" evidence="8">
    <location>
        <begin position="100"/>
        <end position="284"/>
    </location>
</feature>
<dbReference type="InterPro" id="IPR035906">
    <property type="entry name" value="MetI-like_sf"/>
</dbReference>
<evidence type="ECO:0000256" key="2">
    <source>
        <dbReference type="ARBA" id="ARBA00022448"/>
    </source>
</evidence>
<evidence type="ECO:0000256" key="5">
    <source>
        <dbReference type="ARBA" id="ARBA00022989"/>
    </source>
</evidence>
<evidence type="ECO:0000256" key="1">
    <source>
        <dbReference type="ARBA" id="ARBA00004651"/>
    </source>
</evidence>
<evidence type="ECO:0000259" key="8">
    <source>
        <dbReference type="PROSITE" id="PS50928"/>
    </source>
</evidence>
<dbReference type="SUPFAM" id="SSF161098">
    <property type="entry name" value="MetI-like"/>
    <property type="match status" value="1"/>
</dbReference>
<proteinExistence type="inferred from homology"/>
<comment type="similarity">
    <text evidence="7">Belongs to the binding-protein-dependent transport system permease family.</text>
</comment>
<dbReference type="AlphaFoldDB" id="A0A506U3J4"/>
<gene>
    <name evidence="9" type="ORF">FJU08_16395</name>
</gene>
<dbReference type="InterPro" id="IPR000515">
    <property type="entry name" value="MetI-like"/>
</dbReference>
<feature type="transmembrane region" description="Helical" evidence="7">
    <location>
        <begin position="105"/>
        <end position="126"/>
    </location>
</feature>
<evidence type="ECO:0000256" key="7">
    <source>
        <dbReference type="RuleBase" id="RU363032"/>
    </source>
</evidence>
<evidence type="ECO:0000256" key="3">
    <source>
        <dbReference type="ARBA" id="ARBA00022475"/>
    </source>
</evidence>
<evidence type="ECO:0000256" key="4">
    <source>
        <dbReference type="ARBA" id="ARBA00022692"/>
    </source>
</evidence>
<evidence type="ECO:0000313" key="10">
    <source>
        <dbReference type="Proteomes" id="UP000318801"/>
    </source>
</evidence>
<dbReference type="Gene3D" id="1.10.3720.10">
    <property type="entry name" value="MetI-like"/>
    <property type="match status" value="1"/>
</dbReference>
<keyword evidence="6 7" id="KW-0472">Membrane</keyword>
<evidence type="ECO:0000313" key="9">
    <source>
        <dbReference type="EMBL" id="TPW28902.1"/>
    </source>
</evidence>
<protein>
    <submittedName>
        <fullName evidence="9">ABC transporter permease</fullName>
    </submittedName>
</protein>
<keyword evidence="10" id="KW-1185">Reference proteome</keyword>
<feature type="transmembrane region" description="Helical" evidence="7">
    <location>
        <begin position="231"/>
        <end position="251"/>
    </location>
</feature>
<dbReference type="Proteomes" id="UP000318801">
    <property type="component" value="Unassembled WGS sequence"/>
</dbReference>
<feature type="transmembrane region" description="Helical" evidence="7">
    <location>
        <begin position="49"/>
        <end position="70"/>
    </location>
</feature>
<dbReference type="EMBL" id="VHLG01000011">
    <property type="protein sequence ID" value="TPW28902.1"/>
    <property type="molecule type" value="Genomic_DNA"/>
</dbReference>
<reference evidence="9 10" key="1">
    <citation type="submission" date="2019-06" db="EMBL/GenBank/DDBJ databases">
        <authorList>
            <person name="Li M."/>
        </authorList>
    </citation>
    <scope>NUCLEOTIDE SEQUENCE [LARGE SCALE GENOMIC DNA]</scope>
    <source>
        <strain evidence="9 10">BGMRC2036</strain>
    </source>
</reference>
<dbReference type="Pfam" id="PF00528">
    <property type="entry name" value="BPD_transp_1"/>
    <property type="match status" value="1"/>
</dbReference>